<dbReference type="Pfam" id="PF00069">
    <property type="entry name" value="Pkinase"/>
    <property type="match status" value="1"/>
</dbReference>
<keyword evidence="12" id="KW-1185">Reference proteome</keyword>
<evidence type="ECO:0000256" key="10">
    <source>
        <dbReference type="RuleBase" id="RU368052"/>
    </source>
</evidence>
<accession>A0A2A6BSD9</accession>
<sequence>MTSDARFQTHHAFDKKNRRFSFTVPRRYTKLKFLSAGAQGIVASAVDQACHNTKVAIKKMQNHFVGSKIARRALREFVLLSKQNHPNIIKFLSVFTPQETKDDLEDIYIVMEYMDLTLTDVIDAPIQLHHEYVSKFIYQTLCAVSHLHCQGIIHRDLKPCNLVVNKKGKPELKLLDFGFARLITPRVEEKMSAYVITQWYRPPEVVLGIQDLREYKTAQKFELAYSEKVDVWSIGCILAEMITGDVLFKGSDNKQQWQEIVKKMGIPHHYISTLDETIARSALDLASKVSLSSLDDVISDEFFPAEKENPQKFWTAFHARDLISKMLEIDPNHRYSIAQALRHPYVSSWNNELNDRREHAARIDPGYDGRLDEEELPINELKSIIFEEVKRIENSMDIFGGM</sequence>
<dbReference type="EnsemblMetazoa" id="PPA37273.1">
    <property type="protein sequence ID" value="PPA37273.1"/>
    <property type="gene ID" value="WBGene00275642"/>
</dbReference>
<dbReference type="InterPro" id="IPR000719">
    <property type="entry name" value="Prot_kinase_dom"/>
</dbReference>
<dbReference type="InterPro" id="IPR008271">
    <property type="entry name" value="Ser/Thr_kinase_AS"/>
</dbReference>
<accession>A0A8R1UPM3</accession>
<dbReference type="PANTHER" id="PTHR24055">
    <property type="entry name" value="MITOGEN-ACTIVATED PROTEIN KINASE"/>
    <property type="match status" value="1"/>
</dbReference>
<evidence type="ECO:0000256" key="4">
    <source>
        <dbReference type="ARBA" id="ARBA00022679"/>
    </source>
</evidence>
<evidence type="ECO:0000256" key="8">
    <source>
        <dbReference type="ARBA" id="ARBA00047592"/>
    </source>
</evidence>
<dbReference type="PROSITE" id="PS50011">
    <property type="entry name" value="PROTEIN_KINASE_DOM"/>
    <property type="match status" value="1"/>
</dbReference>
<dbReference type="AlphaFoldDB" id="A0A2A6BSD9"/>
<comment type="function">
    <text evidence="10">Responds to activation by environmental stress and pro-inflammatory cytokines by phosphorylating a number of transcription factors, and thus regulates transcriptional activity.</text>
</comment>
<dbReference type="OrthoDB" id="192887at2759"/>
<dbReference type="PRINTS" id="PR01772">
    <property type="entry name" value="JNKMAPKINASE"/>
</dbReference>
<keyword evidence="2 10" id="KW-0723">Serine/threonine-protein kinase</keyword>
<proteinExistence type="inferred from homology"/>
<evidence type="ECO:0000256" key="2">
    <source>
        <dbReference type="ARBA" id="ARBA00022527"/>
    </source>
</evidence>
<keyword evidence="4 10" id="KW-0808">Transferase</keyword>
<dbReference type="GO" id="GO:0004705">
    <property type="term" value="F:JUN kinase activity"/>
    <property type="evidence" value="ECO:0000318"/>
    <property type="project" value="GO_Central"/>
</dbReference>
<dbReference type="PROSITE" id="PS00108">
    <property type="entry name" value="PROTEIN_KINASE_ST"/>
    <property type="match status" value="1"/>
</dbReference>
<dbReference type="GO" id="GO:0106310">
    <property type="term" value="F:protein serine kinase activity"/>
    <property type="evidence" value="ECO:0007669"/>
    <property type="project" value="UniProtKB-UniRule"/>
</dbReference>
<dbReference type="GO" id="GO:0005634">
    <property type="term" value="C:nucleus"/>
    <property type="evidence" value="ECO:0000318"/>
    <property type="project" value="GO_Central"/>
</dbReference>
<comment type="catalytic activity">
    <reaction evidence="9">
        <text>L-seryl-[protein] + ATP = O-phospho-L-seryl-[protein] + ADP + H(+)</text>
        <dbReference type="Rhea" id="RHEA:17989"/>
        <dbReference type="Rhea" id="RHEA-COMP:9863"/>
        <dbReference type="Rhea" id="RHEA-COMP:11604"/>
        <dbReference type="ChEBI" id="CHEBI:15378"/>
        <dbReference type="ChEBI" id="CHEBI:29999"/>
        <dbReference type="ChEBI" id="CHEBI:30616"/>
        <dbReference type="ChEBI" id="CHEBI:83421"/>
        <dbReference type="ChEBI" id="CHEBI:456216"/>
        <dbReference type="EC" id="2.7.11.24"/>
    </reaction>
</comment>
<dbReference type="Gene3D" id="1.10.510.10">
    <property type="entry name" value="Transferase(Phosphotransferase) domain 1"/>
    <property type="match status" value="1"/>
</dbReference>
<evidence type="ECO:0000256" key="6">
    <source>
        <dbReference type="ARBA" id="ARBA00022777"/>
    </source>
</evidence>
<evidence type="ECO:0000313" key="12">
    <source>
        <dbReference type="Proteomes" id="UP000005239"/>
    </source>
</evidence>
<evidence type="ECO:0000313" key="11">
    <source>
        <dbReference type="EnsemblMetazoa" id="PPA37273.1"/>
    </source>
</evidence>
<dbReference type="InterPro" id="IPR008351">
    <property type="entry name" value="MAPK_JNK"/>
</dbReference>
<protein>
    <recommendedName>
        <fullName evidence="10">Stress-activated protein kinase JNK</fullName>
        <ecNumber evidence="10">2.7.11.24</ecNumber>
    </recommendedName>
</protein>
<comment type="similarity">
    <text evidence="1 10">Belongs to the protein kinase superfamily. CMGC Ser/Thr protein kinase family. MAP kinase subfamily.</text>
</comment>
<reference evidence="12" key="1">
    <citation type="journal article" date="2008" name="Nat. Genet.">
        <title>The Pristionchus pacificus genome provides a unique perspective on nematode lifestyle and parasitism.</title>
        <authorList>
            <person name="Dieterich C."/>
            <person name="Clifton S.W."/>
            <person name="Schuster L.N."/>
            <person name="Chinwalla A."/>
            <person name="Delehaunty K."/>
            <person name="Dinkelacker I."/>
            <person name="Fulton L."/>
            <person name="Fulton R."/>
            <person name="Godfrey J."/>
            <person name="Minx P."/>
            <person name="Mitreva M."/>
            <person name="Roeseler W."/>
            <person name="Tian H."/>
            <person name="Witte H."/>
            <person name="Yang S.P."/>
            <person name="Wilson R.K."/>
            <person name="Sommer R.J."/>
        </authorList>
    </citation>
    <scope>NUCLEOTIDE SEQUENCE [LARGE SCALE GENOMIC DNA]</scope>
    <source>
        <strain evidence="12">PS312</strain>
    </source>
</reference>
<dbReference type="GO" id="GO:0007254">
    <property type="term" value="P:JNK cascade"/>
    <property type="evidence" value="ECO:0000318"/>
    <property type="project" value="GO_Central"/>
</dbReference>
<dbReference type="SUPFAM" id="SSF56112">
    <property type="entry name" value="Protein kinase-like (PK-like)"/>
    <property type="match status" value="1"/>
</dbReference>
<keyword evidence="10" id="KW-0460">Magnesium</keyword>
<comment type="catalytic activity">
    <reaction evidence="8">
        <text>L-threonyl-[protein] + ATP = O-phospho-L-threonyl-[protein] + ADP + H(+)</text>
        <dbReference type="Rhea" id="RHEA:46608"/>
        <dbReference type="Rhea" id="RHEA-COMP:11060"/>
        <dbReference type="Rhea" id="RHEA-COMP:11605"/>
        <dbReference type="ChEBI" id="CHEBI:15378"/>
        <dbReference type="ChEBI" id="CHEBI:30013"/>
        <dbReference type="ChEBI" id="CHEBI:30616"/>
        <dbReference type="ChEBI" id="CHEBI:61977"/>
        <dbReference type="ChEBI" id="CHEBI:456216"/>
        <dbReference type="EC" id="2.7.11.24"/>
    </reaction>
</comment>
<keyword evidence="7 10" id="KW-0067">ATP-binding</keyword>
<evidence type="ECO:0000256" key="7">
    <source>
        <dbReference type="ARBA" id="ARBA00022840"/>
    </source>
</evidence>
<keyword evidence="5 10" id="KW-0547">Nucleotide-binding</keyword>
<dbReference type="EC" id="2.7.11.24" evidence="10"/>
<dbReference type="GO" id="GO:0005737">
    <property type="term" value="C:cytoplasm"/>
    <property type="evidence" value="ECO:0000318"/>
    <property type="project" value="GO_Central"/>
</dbReference>
<organism evidence="11 12">
    <name type="scientific">Pristionchus pacificus</name>
    <name type="common">Parasitic nematode worm</name>
    <dbReference type="NCBI Taxonomy" id="54126"/>
    <lineage>
        <taxon>Eukaryota</taxon>
        <taxon>Metazoa</taxon>
        <taxon>Ecdysozoa</taxon>
        <taxon>Nematoda</taxon>
        <taxon>Chromadorea</taxon>
        <taxon>Rhabditida</taxon>
        <taxon>Rhabditina</taxon>
        <taxon>Diplogasteromorpha</taxon>
        <taxon>Diplogasteroidea</taxon>
        <taxon>Neodiplogasteridae</taxon>
        <taxon>Pristionchus</taxon>
    </lineage>
</organism>
<reference evidence="11" key="2">
    <citation type="submission" date="2022-06" db="UniProtKB">
        <authorList>
            <consortium name="EnsemblMetazoa"/>
        </authorList>
    </citation>
    <scope>IDENTIFICATION</scope>
    <source>
        <strain evidence="11">PS312</strain>
    </source>
</reference>
<dbReference type="GO" id="GO:0005524">
    <property type="term" value="F:ATP binding"/>
    <property type="evidence" value="ECO:0007669"/>
    <property type="project" value="UniProtKB-UniRule"/>
</dbReference>
<dbReference type="Proteomes" id="UP000005239">
    <property type="component" value="Unassembled WGS sequence"/>
</dbReference>
<name>A0A2A6BSD9_PRIPA</name>
<keyword evidence="3 10" id="KW-0597">Phosphoprotein</keyword>
<comment type="subcellular location">
    <subcellularLocation>
        <location evidence="10">Cytoplasm</location>
    </subcellularLocation>
</comment>
<gene>
    <name evidence="11" type="primary">WBGene00275642</name>
</gene>
<evidence type="ECO:0000256" key="5">
    <source>
        <dbReference type="ARBA" id="ARBA00022741"/>
    </source>
</evidence>
<dbReference type="FunFam" id="1.10.510.10:FF:000624">
    <property type="entry name" value="Mitogen-activated protein kinase"/>
    <property type="match status" value="1"/>
</dbReference>
<evidence type="ECO:0000256" key="1">
    <source>
        <dbReference type="ARBA" id="ARBA00008832"/>
    </source>
</evidence>
<evidence type="ECO:0000256" key="3">
    <source>
        <dbReference type="ARBA" id="ARBA00022553"/>
    </source>
</evidence>
<dbReference type="Gene3D" id="3.30.200.20">
    <property type="entry name" value="Phosphorylase Kinase, domain 1"/>
    <property type="match status" value="1"/>
</dbReference>
<dbReference type="InterPro" id="IPR050117">
    <property type="entry name" value="MAPK"/>
</dbReference>
<dbReference type="InterPro" id="IPR011009">
    <property type="entry name" value="Kinase-like_dom_sf"/>
</dbReference>
<evidence type="ECO:0000256" key="9">
    <source>
        <dbReference type="ARBA" id="ARBA00048312"/>
    </source>
</evidence>
<dbReference type="SMART" id="SM00220">
    <property type="entry name" value="S_TKc"/>
    <property type="match status" value="1"/>
</dbReference>
<keyword evidence="6 10" id="KW-0418">Kinase</keyword>
<comment type="cofactor">
    <cofactor evidence="10">
        <name>Mg(2+)</name>
        <dbReference type="ChEBI" id="CHEBI:18420"/>
    </cofactor>
</comment>